<sequence>MMTRKDYVQFANLLNSIHHGFPALDIDTKRFLVNNMCDIFESDNKNFDRTKFKEAVYK</sequence>
<dbReference type="EMBL" id="LR797076">
    <property type="protein sequence ID" value="CAB4185539.1"/>
    <property type="molecule type" value="Genomic_DNA"/>
</dbReference>
<evidence type="ECO:0000313" key="2">
    <source>
        <dbReference type="EMBL" id="CAB4193270.1"/>
    </source>
</evidence>
<name>A0A6J5QLN3_9CAUD</name>
<accession>A0A6J5QLN3</accession>
<reference evidence="1" key="1">
    <citation type="submission" date="2020-05" db="EMBL/GenBank/DDBJ databases">
        <authorList>
            <person name="Chiriac C."/>
            <person name="Salcher M."/>
            <person name="Ghai R."/>
            <person name="Kavagutti S V."/>
        </authorList>
    </citation>
    <scope>NUCLEOTIDE SEQUENCE</scope>
</reference>
<protein>
    <submittedName>
        <fullName evidence="1">Uncharacterized protein</fullName>
    </submittedName>
</protein>
<dbReference type="EMBL" id="LR797198">
    <property type="protein sequence ID" value="CAB4193270.1"/>
    <property type="molecule type" value="Genomic_DNA"/>
</dbReference>
<proteinExistence type="predicted"/>
<gene>
    <name evidence="1" type="ORF">UFOVP1119_71</name>
    <name evidence="2" type="ORF">UFOVP1238_45</name>
</gene>
<evidence type="ECO:0000313" key="1">
    <source>
        <dbReference type="EMBL" id="CAB4185539.1"/>
    </source>
</evidence>
<organism evidence="1">
    <name type="scientific">uncultured Caudovirales phage</name>
    <dbReference type="NCBI Taxonomy" id="2100421"/>
    <lineage>
        <taxon>Viruses</taxon>
        <taxon>Duplodnaviria</taxon>
        <taxon>Heunggongvirae</taxon>
        <taxon>Uroviricota</taxon>
        <taxon>Caudoviricetes</taxon>
        <taxon>Peduoviridae</taxon>
        <taxon>Maltschvirus</taxon>
        <taxon>Maltschvirus maltsch</taxon>
    </lineage>
</organism>